<dbReference type="InterPro" id="IPR001841">
    <property type="entry name" value="Znf_RING"/>
</dbReference>
<keyword evidence="6" id="KW-0833">Ubl conjugation pathway</keyword>
<sequence length="297" mass="33342">MSSTTTAVSDNDIFSSVSMPVTVALTGTFIFVIVAGFLSLFFWRCLLNRLFSAWTHQRTPYGDLIHVASPPENTGLDPFIIRSFPLFPYSSAAMKNHGGECAICLSEFSDEDTIRLITVCRHGFHSNCIDLWFELHKTCPVCRCELDPGLVGSGRSHESLHNTVTITIQDLNHDEENPPTSTSSSKRVMEAPVWRFSRSHSTGHFRVKTTDVSVKIKRKHYQTGLTFEPNPPTTSSSKRLVEASARRFSRSHSTGHFMVKTTDVNVKIKGRQYQTGSFATFDELTQYDEAAQYGMAW</sequence>
<dbReference type="FunFam" id="3.30.40.10:FF:000830">
    <property type="entry name" value="RING-H2 finger protein ATL28"/>
    <property type="match status" value="1"/>
</dbReference>
<dbReference type="Proteomes" id="UP000467841">
    <property type="component" value="Unassembled WGS sequence"/>
</dbReference>
<dbReference type="OrthoDB" id="8062037at2759"/>
<dbReference type="AlphaFoldDB" id="A0A6D2ID76"/>
<dbReference type="GO" id="GO:0061630">
    <property type="term" value="F:ubiquitin protein ligase activity"/>
    <property type="evidence" value="ECO:0007669"/>
    <property type="project" value="UniProtKB-EC"/>
</dbReference>
<keyword evidence="10" id="KW-0812">Transmembrane</keyword>
<evidence type="ECO:0000256" key="2">
    <source>
        <dbReference type="ARBA" id="ARBA00004906"/>
    </source>
</evidence>
<protein>
    <recommendedName>
        <fullName evidence="3">RING-type E3 ubiquitin transferase</fullName>
        <ecNumber evidence="3">2.3.2.27</ecNumber>
    </recommendedName>
</protein>
<feature type="transmembrane region" description="Helical" evidence="10">
    <location>
        <begin position="20"/>
        <end position="43"/>
    </location>
</feature>
<comment type="catalytic activity">
    <reaction evidence="1">
        <text>S-ubiquitinyl-[E2 ubiquitin-conjugating enzyme]-L-cysteine + [acceptor protein]-L-lysine = [E2 ubiquitin-conjugating enzyme]-L-cysteine + N(6)-ubiquitinyl-[acceptor protein]-L-lysine.</text>
        <dbReference type="EC" id="2.3.2.27"/>
    </reaction>
</comment>
<organism evidence="12 13">
    <name type="scientific">Microthlaspi erraticum</name>
    <dbReference type="NCBI Taxonomy" id="1685480"/>
    <lineage>
        <taxon>Eukaryota</taxon>
        <taxon>Viridiplantae</taxon>
        <taxon>Streptophyta</taxon>
        <taxon>Embryophyta</taxon>
        <taxon>Tracheophyta</taxon>
        <taxon>Spermatophyta</taxon>
        <taxon>Magnoliopsida</taxon>
        <taxon>eudicotyledons</taxon>
        <taxon>Gunneridae</taxon>
        <taxon>Pentapetalae</taxon>
        <taxon>rosids</taxon>
        <taxon>malvids</taxon>
        <taxon>Brassicales</taxon>
        <taxon>Brassicaceae</taxon>
        <taxon>Coluteocarpeae</taxon>
        <taxon>Microthlaspi</taxon>
    </lineage>
</organism>
<dbReference type="GO" id="GO:0008270">
    <property type="term" value="F:zinc ion binding"/>
    <property type="evidence" value="ECO:0007669"/>
    <property type="project" value="UniProtKB-KW"/>
</dbReference>
<gene>
    <name evidence="12" type="ORF">MERR_LOCUS12093</name>
</gene>
<dbReference type="PANTHER" id="PTHR14155">
    <property type="entry name" value="RING FINGER DOMAIN-CONTAINING"/>
    <property type="match status" value="1"/>
</dbReference>
<feature type="domain" description="RING-type" evidence="11">
    <location>
        <begin position="101"/>
        <end position="143"/>
    </location>
</feature>
<keyword evidence="4" id="KW-0479">Metal-binding</keyword>
<keyword evidence="5 9" id="KW-0863">Zinc-finger</keyword>
<evidence type="ECO:0000256" key="4">
    <source>
        <dbReference type="ARBA" id="ARBA00022723"/>
    </source>
</evidence>
<dbReference type="Pfam" id="PF13639">
    <property type="entry name" value="zf-RING_2"/>
    <property type="match status" value="1"/>
</dbReference>
<evidence type="ECO:0000313" key="13">
    <source>
        <dbReference type="Proteomes" id="UP000467841"/>
    </source>
</evidence>
<dbReference type="CDD" id="cd16454">
    <property type="entry name" value="RING-H2_PA-TM-RING"/>
    <property type="match status" value="1"/>
</dbReference>
<dbReference type="SMART" id="SM00184">
    <property type="entry name" value="RING"/>
    <property type="match status" value="1"/>
</dbReference>
<evidence type="ECO:0000313" key="12">
    <source>
        <dbReference type="EMBL" id="CAA7024858.1"/>
    </source>
</evidence>
<evidence type="ECO:0000256" key="6">
    <source>
        <dbReference type="ARBA" id="ARBA00022786"/>
    </source>
</evidence>
<comment type="pathway">
    <text evidence="2">Protein modification; protein ubiquitination.</text>
</comment>
<evidence type="ECO:0000256" key="3">
    <source>
        <dbReference type="ARBA" id="ARBA00012483"/>
    </source>
</evidence>
<dbReference type="EC" id="2.3.2.27" evidence="3"/>
<dbReference type="EMBL" id="CACVBM020000943">
    <property type="protein sequence ID" value="CAA7024858.1"/>
    <property type="molecule type" value="Genomic_DNA"/>
</dbReference>
<comment type="caution">
    <text evidence="12">The sequence shown here is derived from an EMBL/GenBank/DDBJ whole genome shotgun (WGS) entry which is preliminary data.</text>
</comment>
<name>A0A6D2ID76_9BRAS</name>
<proteinExistence type="inferred from homology"/>
<evidence type="ECO:0000256" key="1">
    <source>
        <dbReference type="ARBA" id="ARBA00000900"/>
    </source>
</evidence>
<evidence type="ECO:0000256" key="10">
    <source>
        <dbReference type="SAM" id="Phobius"/>
    </source>
</evidence>
<evidence type="ECO:0000256" key="5">
    <source>
        <dbReference type="ARBA" id="ARBA00022771"/>
    </source>
</evidence>
<dbReference type="InterPro" id="IPR053238">
    <property type="entry name" value="RING-H2_zinc_finger"/>
</dbReference>
<dbReference type="SUPFAM" id="SSF57850">
    <property type="entry name" value="RING/U-box"/>
    <property type="match status" value="1"/>
</dbReference>
<evidence type="ECO:0000256" key="9">
    <source>
        <dbReference type="PROSITE-ProRule" id="PRU00175"/>
    </source>
</evidence>
<keyword evidence="7" id="KW-0862">Zinc</keyword>
<dbReference type="Gene3D" id="3.30.40.10">
    <property type="entry name" value="Zinc/RING finger domain, C3HC4 (zinc finger)"/>
    <property type="match status" value="1"/>
</dbReference>
<dbReference type="InterPro" id="IPR013083">
    <property type="entry name" value="Znf_RING/FYVE/PHD"/>
</dbReference>
<comment type="similarity">
    <text evidence="8">Belongs to the RING-type zinc finger family. ATL subfamily.</text>
</comment>
<accession>A0A6D2ID76</accession>
<reference evidence="12" key="1">
    <citation type="submission" date="2020-01" db="EMBL/GenBank/DDBJ databases">
        <authorList>
            <person name="Mishra B."/>
        </authorList>
    </citation>
    <scope>NUCLEOTIDE SEQUENCE [LARGE SCALE GENOMIC DNA]</scope>
</reference>
<keyword evidence="10" id="KW-1133">Transmembrane helix</keyword>
<dbReference type="PANTHER" id="PTHR14155:SF574">
    <property type="entry name" value="RING-H2 FINGER PROTEIN ATL28"/>
    <property type="match status" value="1"/>
</dbReference>
<evidence type="ECO:0000256" key="7">
    <source>
        <dbReference type="ARBA" id="ARBA00022833"/>
    </source>
</evidence>
<evidence type="ECO:0000259" key="11">
    <source>
        <dbReference type="PROSITE" id="PS50089"/>
    </source>
</evidence>
<keyword evidence="10" id="KW-0472">Membrane</keyword>
<keyword evidence="13" id="KW-1185">Reference proteome</keyword>
<evidence type="ECO:0000256" key="8">
    <source>
        <dbReference type="ARBA" id="ARBA00024209"/>
    </source>
</evidence>
<dbReference type="PROSITE" id="PS50089">
    <property type="entry name" value="ZF_RING_2"/>
    <property type="match status" value="1"/>
</dbReference>